<dbReference type="RefSeq" id="XP_032336585.1">
    <property type="nucleotide sequence ID" value="XM_032480694.1"/>
</dbReference>
<feature type="compositionally biased region" description="Low complexity" evidence="1">
    <location>
        <begin position="1"/>
        <end position="15"/>
    </location>
</feature>
<evidence type="ECO:0000313" key="3">
    <source>
        <dbReference type="RefSeq" id="XP_032336585.1"/>
    </source>
</evidence>
<dbReference type="GeneID" id="106728494"/>
<proteinExistence type="predicted"/>
<keyword evidence="2" id="KW-1185">Reference proteome</keyword>
<evidence type="ECO:0000313" key="2">
    <source>
        <dbReference type="Proteomes" id="UP000694856"/>
    </source>
</evidence>
<feature type="compositionally biased region" description="Basic residues" evidence="1">
    <location>
        <begin position="196"/>
        <end position="210"/>
    </location>
</feature>
<accession>A0A8B8T2U3</accession>
<dbReference type="AlphaFoldDB" id="A0A8B8T2U3"/>
<dbReference type="Proteomes" id="UP000694856">
    <property type="component" value="Chromosome 5"/>
</dbReference>
<organism evidence="2 3">
    <name type="scientific">Camelus ferus</name>
    <name type="common">Wild bactrian camel</name>
    <name type="synonym">Camelus bactrianus ferus</name>
    <dbReference type="NCBI Taxonomy" id="419612"/>
    <lineage>
        <taxon>Eukaryota</taxon>
        <taxon>Metazoa</taxon>
        <taxon>Chordata</taxon>
        <taxon>Craniata</taxon>
        <taxon>Vertebrata</taxon>
        <taxon>Euteleostomi</taxon>
        <taxon>Mammalia</taxon>
        <taxon>Eutheria</taxon>
        <taxon>Laurasiatheria</taxon>
        <taxon>Artiodactyla</taxon>
        <taxon>Tylopoda</taxon>
        <taxon>Camelidae</taxon>
        <taxon>Camelus</taxon>
    </lineage>
</organism>
<dbReference type="KEGG" id="cfr:106728494"/>
<name>A0A8B8T2U3_CAMFR</name>
<reference evidence="3" key="1">
    <citation type="submission" date="2025-08" db="UniProtKB">
        <authorList>
            <consortium name="RefSeq"/>
        </authorList>
    </citation>
    <scope>IDENTIFICATION</scope>
    <source>
        <tissue evidence="3">Ear skin</tissue>
    </source>
</reference>
<feature type="region of interest" description="Disordered" evidence="1">
    <location>
        <begin position="1"/>
        <end position="105"/>
    </location>
</feature>
<sequence length="257" mass="27194">MTASPKRPPAAAAEPPSRRGTRNRGVSAATPLGSAEGVRPPSPQEVPLPGGRHGKTGRGCVAGGGTKAVCPGASPQSLPARDGGPHAAEPEPARKGHHGCPSTPCSPSSGPCLQRACQTPLEKTNPLRPPSCCAAILCTPLGSLHLRTWRHLLDRQLLSKVPSPRPQGPQRRGFHQLTEPHRERHAEATHLGVLRGTRKNPGHPRLSHRKPCLDRSPRGIPEQEGEARAGADMPCHQAGCRRPPGALGGLRWMFLGR</sequence>
<protein>
    <submittedName>
        <fullName evidence="3">Proline-rich proteoglycan 2-like</fullName>
    </submittedName>
</protein>
<gene>
    <name evidence="3" type="primary">LOC106728494</name>
</gene>
<feature type="region of interest" description="Disordered" evidence="1">
    <location>
        <begin position="195"/>
        <end position="236"/>
    </location>
</feature>
<evidence type="ECO:0000256" key="1">
    <source>
        <dbReference type="SAM" id="MobiDB-lite"/>
    </source>
</evidence>